<dbReference type="Proteomes" id="UP001054945">
    <property type="component" value="Unassembled WGS sequence"/>
</dbReference>
<organism evidence="1 2">
    <name type="scientific">Caerostris extrusa</name>
    <name type="common">Bark spider</name>
    <name type="synonym">Caerostris bankana</name>
    <dbReference type="NCBI Taxonomy" id="172846"/>
    <lineage>
        <taxon>Eukaryota</taxon>
        <taxon>Metazoa</taxon>
        <taxon>Ecdysozoa</taxon>
        <taxon>Arthropoda</taxon>
        <taxon>Chelicerata</taxon>
        <taxon>Arachnida</taxon>
        <taxon>Araneae</taxon>
        <taxon>Araneomorphae</taxon>
        <taxon>Entelegynae</taxon>
        <taxon>Araneoidea</taxon>
        <taxon>Araneidae</taxon>
        <taxon>Caerostris</taxon>
    </lineage>
</organism>
<proteinExistence type="predicted"/>
<evidence type="ECO:0000313" key="2">
    <source>
        <dbReference type="Proteomes" id="UP001054945"/>
    </source>
</evidence>
<gene>
    <name evidence="1" type="ORF">CEXT_352331</name>
</gene>
<dbReference type="AlphaFoldDB" id="A0AAV4V508"/>
<accession>A0AAV4V508</accession>
<protein>
    <submittedName>
        <fullName evidence="1">Uncharacterized protein</fullName>
    </submittedName>
</protein>
<name>A0AAV4V508_CAEEX</name>
<reference evidence="1 2" key="1">
    <citation type="submission" date="2021-06" db="EMBL/GenBank/DDBJ databases">
        <title>Caerostris extrusa draft genome.</title>
        <authorList>
            <person name="Kono N."/>
            <person name="Arakawa K."/>
        </authorList>
    </citation>
    <scope>NUCLEOTIDE SEQUENCE [LARGE SCALE GENOMIC DNA]</scope>
</reference>
<comment type="caution">
    <text evidence="1">The sequence shown here is derived from an EMBL/GenBank/DDBJ whole genome shotgun (WGS) entry which is preliminary data.</text>
</comment>
<evidence type="ECO:0000313" key="1">
    <source>
        <dbReference type="EMBL" id="GIY65297.1"/>
    </source>
</evidence>
<sequence>MISSPFIQHERILCLQKPILAVLTEMTIITFILHKNDSHLMRPNHAVAILSNKKNTRLVLLNTPCRTRKQPKDLASFKISPPDGAEYLLLQNSQHLPKDTLQRVVCNCSNKGECLWEHTLKLFANDFHYGGRSGVCSLKSDNMKDDRKFEFSLIEKGFFDK</sequence>
<keyword evidence="2" id="KW-1185">Reference proteome</keyword>
<dbReference type="EMBL" id="BPLR01013980">
    <property type="protein sequence ID" value="GIY65297.1"/>
    <property type="molecule type" value="Genomic_DNA"/>
</dbReference>